<dbReference type="Pfam" id="PF00583">
    <property type="entry name" value="Acetyltransf_1"/>
    <property type="match status" value="1"/>
</dbReference>
<dbReference type="InterPro" id="IPR016181">
    <property type="entry name" value="Acyl_CoA_acyltransferase"/>
</dbReference>
<evidence type="ECO:0000313" key="3">
    <source>
        <dbReference type="Proteomes" id="UP001431199"/>
    </source>
</evidence>
<dbReference type="InterPro" id="IPR000182">
    <property type="entry name" value="GNAT_dom"/>
</dbReference>
<sequence>MYDTVAYIYKDYRIEFKEEGYHVYGEAFYPGEVLPVGTITGHSYNSKDENDISHMKDNSLHIDMLIVSEKHNGKGVGSTLMKMMMLYVEKRKFKHVTTNPTPIDGRTTKQLEKFYHKFHFSTGIMIKRIEFVDDKDMFELDSDENSEEEFETQKIKNINHDVEKAVSSQKSGSYQEEEVIEGLQPVEKIELKENIQAALRVLDEEAHKIEMKKVMLEEISNANGIEESLYELEQDVELKQEATNKRTASDNVKISLKQDDNKKKQKLKTECKISDKLEDDFTKEGKDDYAEHLKEKTGSEEKAASQVNHIPNSYNIGILTTIYYVEERLPKKSDILDISSRFVAKKAYFEQKGHKVTSVNSIDLTEFNDESFDVVLAVEPMDKLKTKEEQVSFLKEAYRVCKVGGRVFVSFTSNDMMLANEILNYDPDFLKSENVDKKTMKILHGSKTTFTIDEMEDVIHSSGMEFTNRFAMDGIGSMMTEQIDAMNDSQFNKWMSYHLYACEKEHGIGYSSSIVYIIKKIDLSV</sequence>
<dbReference type="EC" id="2.3.1.-" evidence="2"/>
<dbReference type="InterPro" id="IPR029063">
    <property type="entry name" value="SAM-dependent_MTases_sf"/>
</dbReference>
<dbReference type="Gene3D" id="3.40.50.150">
    <property type="entry name" value="Vaccinia Virus protein VP39"/>
    <property type="match status" value="1"/>
</dbReference>
<keyword evidence="3" id="KW-1185">Reference proteome</keyword>
<accession>A0ABT2LY74</accession>
<dbReference type="InterPro" id="IPR013216">
    <property type="entry name" value="Methyltransf_11"/>
</dbReference>
<reference evidence="2" key="1">
    <citation type="submission" date="2022-09" db="EMBL/GenBank/DDBJ databases">
        <title>Eubacterium sp. LFL-14 isolated from human feces.</title>
        <authorList>
            <person name="Liu F."/>
        </authorList>
    </citation>
    <scope>NUCLEOTIDE SEQUENCE</scope>
    <source>
        <strain evidence="2">LFL-14</strain>
    </source>
</reference>
<comment type="caution">
    <text evidence="2">The sequence shown here is derived from an EMBL/GenBank/DDBJ whole genome shotgun (WGS) entry which is preliminary data.</text>
</comment>
<feature type="domain" description="N-acetyltransferase" evidence="1">
    <location>
        <begin position="1"/>
        <end position="139"/>
    </location>
</feature>
<dbReference type="SUPFAM" id="SSF55729">
    <property type="entry name" value="Acyl-CoA N-acyltransferases (Nat)"/>
    <property type="match status" value="1"/>
</dbReference>
<keyword evidence="2" id="KW-0808">Transferase</keyword>
<dbReference type="CDD" id="cd04301">
    <property type="entry name" value="NAT_SF"/>
    <property type="match status" value="1"/>
</dbReference>
<keyword evidence="2" id="KW-0012">Acyltransferase</keyword>
<gene>
    <name evidence="2" type="ORF">N5B56_03975</name>
</gene>
<name>A0ABT2LY74_9FIRM</name>
<dbReference type="Pfam" id="PF08241">
    <property type="entry name" value="Methyltransf_11"/>
    <property type="match status" value="1"/>
</dbReference>
<dbReference type="EMBL" id="JAODBU010000003">
    <property type="protein sequence ID" value="MCT7398247.1"/>
    <property type="molecule type" value="Genomic_DNA"/>
</dbReference>
<dbReference type="GO" id="GO:0016746">
    <property type="term" value="F:acyltransferase activity"/>
    <property type="evidence" value="ECO:0007669"/>
    <property type="project" value="UniProtKB-KW"/>
</dbReference>
<dbReference type="Gene3D" id="3.40.630.30">
    <property type="match status" value="1"/>
</dbReference>
<dbReference type="RefSeq" id="WP_118565324.1">
    <property type="nucleotide sequence ID" value="NZ_JAODBU010000003.1"/>
</dbReference>
<evidence type="ECO:0000313" key="2">
    <source>
        <dbReference type="EMBL" id="MCT7398247.1"/>
    </source>
</evidence>
<organism evidence="2 3">
    <name type="scientific">Eubacterium album</name>
    <dbReference type="NCBI Taxonomy" id="2978477"/>
    <lineage>
        <taxon>Bacteria</taxon>
        <taxon>Bacillati</taxon>
        <taxon>Bacillota</taxon>
        <taxon>Clostridia</taxon>
        <taxon>Eubacteriales</taxon>
        <taxon>Eubacteriaceae</taxon>
        <taxon>Eubacterium</taxon>
    </lineage>
</organism>
<dbReference type="PROSITE" id="PS51186">
    <property type="entry name" value="GNAT"/>
    <property type="match status" value="1"/>
</dbReference>
<dbReference type="SUPFAM" id="SSF53335">
    <property type="entry name" value="S-adenosyl-L-methionine-dependent methyltransferases"/>
    <property type="match status" value="1"/>
</dbReference>
<dbReference type="Proteomes" id="UP001431199">
    <property type="component" value="Unassembled WGS sequence"/>
</dbReference>
<protein>
    <submittedName>
        <fullName evidence="2">GNAT family N-acetyltransferase</fullName>
        <ecNumber evidence="2">2.3.1.-</ecNumber>
    </submittedName>
</protein>
<evidence type="ECO:0000259" key="1">
    <source>
        <dbReference type="PROSITE" id="PS51186"/>
    </source>
</evidence>
<dbReference type="CDD" id="cd02440">
    <property type="entry name" value="AdoMet_MTases"/>
    <property type="match status" value="1"/>
</dbReference>
<proteinExistence type="predicted"/>